<protein>
    <submittedName>
        <fullName evidence="1">Uncharacterized protein</fullName>
    </submittedName>
</protein>
<proteinExistence type="predicted"/>
<dbReference type="EMBL" id="JXTC01000278">
    <property type="protein sequence ID" value="PON71208.1"/>
    <property type="molecule type" value="Genomic_DNA"/>
</dbReference>
<keyword evidence="2" id="KW-1185">Reference proteome</keyword>
<dbReference type="Proteomes" id="UP000237000">
    <property type="component" value="Unassembled WGS sequence"/>
</dbReference>
<sequence length="25" mass="2781">MVVLTLVSQSPRAPLIPKLCNLLQF</sequence>
<comment type="caution">
    <text evidence="1">The sequence shown here is derived from an EMBL/GenBank/DDBJ whole genome shotgun (WGS) entry which is preliminary data.</text>
</comment>
<gene>
    <name evidence="1" type="ORF">TorRG33x02_255000</name>
</gene>
<dbReference type="InParanoid" id="A0A2P5DD38"/>
<evidence type="ECO:0000313" key="2">
    <source>
        <dbReference type="Proteomes" id="UP000237000"/>
    </source>
</evidence>
<accession>A0A2P5DD38</accession>
<dbReference type="AlphaFoldDB" id="A0A2P5DD38"/>
<reference evidence="2" key="1">
    <citation type="submission" date="2016-06" db="EMBL/GenBank/DDBJ databases">
        <title>Parallel loss of symbiosis genes in relatives of nitrogen-fixing non-legume Parasponia.</title>
        <authorList>
            <person name="Van Velzen R."/>
            <person name="Holmer R."/>
            <person name="Bu F."/>
            <person name="Rutten L."/>
            <person name="Van Zeijl A."/>
            <person name="Liu W."/>
            <person name="Santuari L."/>
            <person name="Cao Q."/>
            <person name="Sharma T."/>
            <person name="Shen D."/>
            <person name="Roswanjaya Y."/>
            <person name="Wardhani T."/>
            <person name="Kalhor M.S."/>
            <person name="Jansen J."/>
            <person name="Van den Hoogen J."/>
            <person name="Gungor B."/>
            <person name="Hartog M."/>
            <person name="Hontelez J."/>
            <person name="Verver J."/>
            <person name="Yang W.-C."/>
            <person name="Schijlen E."/>
            <person name="Repin R."/>
            <person name="Schilthuizen M."/>
            <person name="Schranz E."/>
            <person name="Heidstra R."/>
            <person name="Miyata K."/>
            <person name="Fedorova E."/>
            <person name="Kohlen W."/>
            <person name="Bisseling T."/>
            <person name="Smit S."/>
            <person name="Geurts R."/>
        </authorList>
    </citation>
    <scope>NUCLEOTIDE SEQUENCE [LARGE SCALE GENOMIC DNA]</scope>
    <source>
        <strain evidence="2">cv. RG33-2</strain>
    </source>
</reference>
<name>A0A2P5DD38_TREOI</name>
<organism evidence="1 2">
    <name type="scientific">Trema orientale</name>
    <name type="common">Charcoal tree</name>
    <name type="synonym">Celtis orientalis</name>
    <dbReference type="NCBI Taxonomy" id="63057"/>
    <lineage>
        <taxon>Eukaryota</taxon>
        <taxon>Viridiplantae</taxon>
        <taxon>Streptophyta</taxon>
        <taxon>Embryophyta</taxon>
        <taxon>Tracheophyta</taxon>
        <taxon>Spermatophyta</taxon>
        <taxon>Magnoliopsida</taxon>
        <taxon>eudicotyledons</taxon>
        <taxon>Gunneridae</taxon>
        <taxon>Pentapetalae</taxon>
        <taxon>rosids</taxon>
        <taxon>fabids</taxon>
        <taxon>Rosales</taxon>
        <taxon>Cannabaceae</taxon>
        <taxon>Trema</taxon>
    </lineage>
</organism>
<evidence type="ECO:0000313" key="1">
    <source>
        <dbReference type="EMBL" id="PON71208.1"/>
    </source>
</evidence>